<dbReference type="EMBL" id="LT614635">
    <property type="protein sequence ID" value="SCN25035.1"/>
    <property type="molecule type" value="Genomic_DNA"/>
</dbReference>
<feature type="compositionally biased region" description="Basic and acidic residues" evidence="2">
    <location>
        <begin position="164"/>
        <end position="173"/>
    </location>
</feature>
<evidence type="ECO:0000313" key="3">
    <source>
        <dbReference type="EMBL" id="CXI40200.1"/>
    </source>
</evidence>
<feature type="compositionally biased region" description="Polar residues" evidence="2">
    <location>
        <begin position="25"/>
        <end position="38"/>
    </location>
</feature>
<feature type="coiled-coil region" evidence="1">
    <location>
        <begin position="352"/>
        <end position="379"/>
    </location>
</feature>
<dbReference type="OMA" id="MNNENMS"/>
<dbReference type="EMBL" id="LT160029">
    <property type="protein sequence ID" value="CXI40200.1"/>
    <property type="molecule type" value="Genomic_DNA"/>
</dbReference>
<accession>A0A122I7S4</accession>
<dbReference type="Proteomes" id="UP000220214">
    <property type="component" value="Chromosome 9"/>
</dbReference>
<evidence type="ECO:0000313" key="6">
    <source>
        <dbReference type="EMBL" id="SCO60076.1"/>
    </source>
</evidence>
<dbReference type="EMBL" id="LT608145">
    <property type="protein sequence ID" value="SCM21784.1"/>
    <property type="molecule type" value="Genomic_DNA"/>
</dbReference>
<dbReference type="EMBL" id="LT608257">
    <property type="protein sequence ID" value="SCO61575.1"/>
    <property type="molecule type" value="Genomic_DNA"/>
</dbReference>
<name>A0A122I7S4_PLABE</name>
<evidence type="ECO:0000313" key="5">
    <source>
        <dbReference type="EMBL" id="SCN25035.1"/>
    </source>
</evidence>
<evidence type="ECO:0000313" key="7">
    <source>
        <dbReference type="EMBL" id="SCO61575.1"/>
    </source>
</evidence>
<evidence type="ECO:0000313" key="10">
    <source>
        <dbReference type="Proteomes" id="UP000219974"/>
    </source>
</evidence>
<evidence type="ECO:0000313" key="11">
    <source>
        <dbReference type="Proteomes" id="UP000220214"/>
    </source>
</evidence>
<keyword evidence="1" id="KW-0175">Coiled coil</keyword>
<evidence type="ECO:0000313" key="9">
    <source>
        <dbReference type="Proteomes" id="UP000219860"/>
    </source>
</evidence>
<feature type="region of interest" description="Disordered" evidence="2">
    <location>
        <begin position="25"/>
        <end position="48"/>
    </location>
</feature>
<evidence type="ECO:0000256" key="1">
    <source>
        <dbReference type="SAM" id="Coils"/>
    </source>
</evidence>
<organism evidence="3 8">
    <name type="scientific">Plasmodium berghei</name>
    <dbReference type="NCBI Taxonomy" id="5821"/>
    <lineage>
        <taxon>Eukaryota</taxon>
        <taxon>Sar</taxon>
        <taxon>Alveolata</taxon>
        <taxon>Apicomplexa</taxon>
        <taxon>Aconoidasida</taxon>
        <taxon>Haemosporida</taxon>
        <taxon>Plasmodiidae</taxon>
        <taxon>Plasmodium</taxon>
        <taxon>Plasmodium (Vinckeia)</taxon>
    </lineage>
</organism>
<dbReference type="Proteomes" id="UP000069549">
    <property type="component" value="Chromosome 9"/>
</dbReference>
<dbReference type="OrthoDB" id="372949at2759"/>
<sequence>MENNEHQQTINKIHLHILKVKKQLNTSHNMNSSNVSDTNSEKEQEENINKNSYDIKENCKMGNNNMINNSNFNHSNNMISDTITNPKVTEFKNEQINIGNCISPNTNITLNNEIKNEILLDKKSSILSDPNSFNVNDAEGNKDSKFYGISDAIVSETNQLSESSSKESDENSKKNYTPNFNLQKEENNNVIFFDNNDDNYVSAESCNISLEKTDVKNAKLSNLNEQNNVKNANLNIDASFITNGDQTNIFNKDDKKKEQNFNNNIVEKCNKIYNDNNQIETENNKKNESINNCDYIFDDNYKVQNKNIYDENLSRMLRKRGTSDMLLNCMEKKQKIDVKVLELNNLKLASQLGTEVDKLDNIEDEKKNAQKTEENKIKEFYDHKVGIQNGYSLLENSTICDEKNSLDTGNFQEKIPKNYILKNEEENEDSAKKEKDETNIIENDLNTIVNENAKNYINNYNRINEICNNIKESNAEDAQNSAIVQNSINIIQNDKSFLNIKSSTTCIANTMLSFYDSINWEAEHKTIDVENDNHKYTIDSEDDPNSVNFNEVENAWNLNTQSSFHTNNINTSLNKDVIVISNSDEENKKKIKEINNEKNEFEQITQISNNIDFNNDKKITSYFEQCNNNKTIENFENKNVNPHFNNIIKLNEISRMSKDIDANGEHIMTTNNLINNDNILDYHINNEHTYNANKKTIQSNNNKMVGDAPIDDNMNENVIMNKINNDNSTEVYKHKNNSLKEIDKNINNYNNEITIKEMSKNNINFDNQISIQNWNKDTINNNNEHSESDKTECTYEVGQLQNIINNNLNVCNSNCNNANADNNMFANNSNLLNSNEHNNIININKIDNQKYIDINDQNFDTIEDVTNFDNISEKEDIDDERNSFITIDHENDKYMQWFDTIYTVCVKLDELCCKLNSSFPHSMNIWNQSGKVNMHHLKSVFNINENWIDIYNQDCKKNKNDLLFDVNIQKNYNNPTCRDYNKNGMLNSNLSNDINNSEFHYNIKDSTIIDNKNNLLSNPNNINNCVNYFPEKNNYSKVGINSYINEYSTEVYNNNNNNNLAGYDNEYTKIDKQSKDNLVHLDNGLICKNRNNKNVNENNNVNMNPSKNSGIINNNVKMSQMYGNENNIKNALYYQNKQYGIGSNLENNKIPINSNNGNMNSILNLPSNNICNINNMGSNLVDNMCSIYGNLTNSMNNKNNINMHRYNNEMVNYMNLNNVHNIYNNNNDGGNVNPEMCGKKIKNSKKNSNNVINKNTEKNNNKKRNSVNRSNNRVIKDESEFEYLLELPDKDGPNLENPEDLRCDIAGVYWDKRSWIASWYDNGKRYYKSFSAKTHGFYKSKFWAIKVRLSKVKGQTIFGKHNRKPKNNNPNTDNVNSIPYNTNMIVENDCITVDNI</sequence>
<protein>
    <submittedName>
        <fullName evidence="3">Transcription factor with AP2 domain(S)</fullName>
    </submittedName>
</protein>
<gene>
    <name evidence="3" type="primary">AP2-O</name>
    <name evidence="3" type="ORF">PBK173_000186400</name>
    <name evidence="5" type="ORF">PBNK65E_000177900</name>
    <name evidence="4" type="ORF">PBNK65NY_000177100</name>
    <name evidence="7" type="ORF">PBSP11A_000176900</name>
    <name evidence="6" type="ORF">PBSP11RLL_000177000</name>
</gene>
<feature type="region of interest" description="Disordered" evidence="2">
    <location>
        <begin position="157"/>
        <end position="181"/>
    </location>
</feature>
<dbReference type="EMBL" id="LT608273">
    <property type="protein sequence ID" value="SCO60076.1"/>
    <property type="molecule type" value="Genomic_DNA"/>
</dbReference>
<dbReference type="Proteomes" id="UP000516480">
    <property type="component" value="Chromosome 9"/>
</dbReference>
<dbReference type="Proteomes" id="UP000219860">
    <property type="component" value="Chromosome 9"/>
</dbReference>
<evidence type="ECO:0000256" key="2">
    <source>
        <dbReference type="SAM" id="MobiDB-lite"/>
    </source>
</evidence>
<reference evidence="3 8" key="1">
    <citation type="submission" date="2016-02" db="EMBL/GenBank/DDBJ databases">
        <authorList>
            <consortium name="Pathogen Informatics"/>
        </authorList>
    </citation>
    <scope>NUCLEOTIDE SEQUENCE [LARGE SCALE GENOMIC DNA]</scope>
    <source>
        <strain evidence="3 8">K173</strain>
        <strain evidence="4 12">NK65 ny</strain>
        <strain evidence="5 11">NK65e</strain>
        <strain evidence="7 9">SP11 Antwerpcl1</strain>
        <strain evidence="6 10">SP11 RLL</strain>
    </source>
</reference>
<feature type="compositionally biased region" description="Basic and acidic residues" evidence="2">
    <location>
        <begin position="39"/>
        <end position="48"/>
    </location>
</feature>
<evidence type="ECO:0000313" key="12">
    <source>
        <dbReference type="Proteomes" id="UP000516480"/>
    </source>
</evidence>
<evidence type="ECO:0000313" key="8">
    <source>
        <dbReference type="Proteomes" id="UP000069549"/>
    </source>
</evidence>
<proteinExistence type="predicted"/>
<dbReference type="VEuPathDB" id="PlasmoDB:PBANKA_0905900"/>
<evidence type="ECO:0000313" key="4">
    <source>
        <dbReference type="EMBL" id="SCM21784.1"/>
    </source>
</evidence>
<dbReference type="Gene3D" id="1.20.5.2050">
    <property type="match status" value="1"/>
</dbReference>
<dbReference type="Proteomes" id="UP000219974">
    <property type="component" value="Chromosome 9"/>
</dbReference>
<feature type="region of interest" description="Disordered" evidence="2">
    <location>
        <begin position="1241"/>
        <end position="1272"/>
    </location>
</feature>